<reference evidence="2" key="1">
    <citation type="submission" date="2017-03" db="EMBL/GenBank/DDBJ databases">
        <title>Phytopthora megakarya and P. palmivora, two closely related causual agents of cacao black pod achieved similar genome size and gene model numbers by different mechanisms.</title>
        <authorList>
            <person name="Ali S."/>
            <person name="Shao J."/>
            <person name="Larry D.J."/>
            <person name="Kronmiller B."/>
            <person name="Shen D."/>
            <person name="Strem M.D."/>
            <person name="Melnick R.L."/>
            <person name="Guiltinan M.J."/>
            <person name="Tyler B.M."/>
            <person name="Meinhardt L.W."/>
            <person name="Bailey B.A."/>
        </authorList>
    </citation>
    <scope>NUCLEOTIDE SEQUENCE [LARGE SCALE GENOMIC DNA]</scope>
    <source>
        <strain evidence="2">zdho120</strain>
    </source>
</reference>
<proteinExistence type="predicted"/>
<evidence type="ECO:0000313" key="2">
    <source>
        <dbReference type="Proteomes" id="UP000198211"/>
    </source>
</evidence>
<keyword evidence="2" id="KW-1185">Reference proteome</keyword>
<gene>
    <name evidence="1" type="ORF">PHMEG_00013708</name>
</gene>
<dbReference type="AlphaFoldDB" id="A0A225W636"/>
<comment type="caution">
    <text evidence="1">The sequence shown here is derived from an EMBL/GenBank/DDBJ whole genome shotgun (WGS) entry which is preliminary data.</text>
</comment>
<accession>A0A225W636</accession>
<sequence>MGDVNEEAMNGMATVLAYSGNIKHEDSAEEERALYEDEDQACFPTFTEDFEAERELIKQILLEKVDNARKFGATPALVEDL</sequence>
<evidence type="ECO:0000313" key="1">
    <source>
        <dbReference type="EMBL" id="OWZ13042.1"/>
    </source>
</evidence>
<organism evidence="1 2">
    <name type="scientific">Phytophthora megakarya</name>
    <dbReference type="NCBI Taxonomy" id="4795"/>
    <lineage>
        <taxon>Eukaryota</taxon>
        <taxon>Sar</taxon>
        <taxon>Stramenopiles</taxon>
        <taxon>Oomycota</taxon>
        <taxon>Peronosporomycetes</taxon>
        <taxon>Peronosporales</taxon>
        <taxon>Peronosporaceae</taxon>
        <taxon>Phytophthora</taxon>
    </lineage>
</organism>
<name>A0A225W636_9STRA</name>
<dbReference type="OrthoDB" id="10451474at2759"/>
<dbReference type="Proteomes" id="UP000198211">
    <property type="component" value="Unassembled WGS sequence"/>
</dbReference>
<protein>
    <submittedName>
        <fullName evidence="1">Uncharacterized protein</fullName>
    </submittedName>
</protein>
<dbReference type="EMBL" id="NBNE01001687">
    <property type="protein sequence ID" value="OWZ13042.1"/>
    <property type="molecule type" value="Genomic_DNA"/>
</dbReference>